<comment type="caution">
    <text evidence="1">The sequence shown here is derived from an EMBL/GenBank/DDBJ whole genome shotgun (WGS) entry which is preliminary data.</text>
</comment>
<dbReference type="AlphaFoldDB" id="A0A9R1VHQ1"/>
<protein>
    <submittedName>
        <fullName evidence="1">Uncharacterized protein</fullName>
    </submittedName>
</protein>
<reference evidence="1 2" key="1">
    <citation type="journal article" date="2017" name="Nat. Commun.">
        <title>Genome assembly with in vitro proximity ligation data and whole-genome triplication in lettuce.</title>
        <authorList>
            <person name="Reyes-Chin-Wo S."/>
            <person name="Wang Z."/>
            <person name="Yang X."/>
            <person name="Kozik A."/>
            <person name="Arikit S."/>
            <person name="Song C."/>
            <person name="Xia L."/>
            <person name="Froenicke L."/>
            <person name="Lavelle D.O."/>
            <person name="Truco M.J."/>
            <person name="Xia R."/>
            <person name="Zhu S."/>
            <person name="Xu C."/>
            <person name="Xu H."/>
            <person name="Xu X."/>
            <person name="Cox K."/>
            <person name="Korf I."/>
            <person name="Meyers B.C."/>
            <person name="Michelmore R.W."/>
        </authorList>
    </citation>
    <scope>NUCLEOTIDE SEQUENCE [LARGE SCALE GENOMIC DNA]</scope>
    <source>
        <strain evidence="2">cv. Salinas</strain>
        <tissue evidence="1">Seedlings</tissue>
    </source>
</reference>
<proteinExistence type="predicted"/>
<dbReference type="EMBL" id="NBSK02000005">
    <property type="protein sequence ID" value="KAJ0207457.1"/>
    <property type="molecule type" value="Genomic_DNA"/>
</dbReference>
<keyword evidence="2" id="KW-1185">Reference proteome</keyword>
<evidence type="ECO:0000313" key="2">
    <source>
        <dbReference type="Proteomes" id="UP000235145"/>
    </source>
</evidence>
<dbReference type="Proteomes" id="UP000235145">
    <property type="component" value="Unassembled WGS sequence"/>
</dbReference>
<organism evidence="1 2">
    <name type="scientific">Lactuca sativa</name>
    <name type="common">Garden lettuce</name>
    <dbReference type="NCBI Taxonomy" id="4236"/>
    <lineage>
        <taxon>Eukaryota</taxon>
        <taxon>Viridiplantae</taxon>
        <taxon>Streptophyta</taxon>
        <taxon>Embryophyta</taxon>
        <taxon>Tracheophyta</taxon>
        <taxon>Spermatophyta</taxon>
        <taxon>Magnoliopsida</taxon>
        <taxon>eudicotyledons</taxon>
        <taxon>Gunneridae</taxon>
        <taxon>Pentapetalae</taxon>
        <taxon>asterids</taxon>
        <taxon>campanulids</taxon>
        <taxon>Asterales</taxon>
        <taxon>Asteraceae</taxon>
        <taxon>Cichorioideae</taxon>
        <taxon>Cichorieae</taxon>
        <taxon>Lactucinae</taxon>
        <taxon>Lactuca</taxon>
    </lineage>
</organism>
<name>A0A9R1VHQ1_LACSA</name>
<evidence type="ECO:0000313" key="1">
    <source>
        <dbReference type="EMBL" id="KAJ0207457.1"/>
    </source>
</evidence>
<sequence length="95" mass="11373">MYLEIRICRQVEVSLRWIFNWCSIPWKNFNLVGGLVHFAATWGNCLKERKILLAILYGFLWCIWKEKNDNIISSYHHSISYYKGCIFPFTTFIFG</sequence>
<accession>A0A9R1VHQ1</accession>
<gene>
    <name evidence="1" type="ORF">LSAT_V11C500259380</name>
</gene>